<dbReference type="Gene3D" id="1.25.10.10">
    <property type="entry name" value="Leucine-rich Repeat Variant"/>
    <property type="match status" value="2"/>
</dbReference>
<keyword evidence="6" id="KW-1185">Reference proteome</keyword>
<dbReference type="InterPro" id="IPR046523">
    <property type="entry name" value="UTP20_dom"/>
</dbReference>
<proteinExistence type="predicted"/>
<dbReference type="EMBL" id="CM017877">
    <property type="protein sequence ID" value="KAG1347740.1"/>
    <property type="molecule type" value="Genomic_DNA"/>
</dbReference>
<dbReference type="SUPFAM" id="SSF48371">
    <property type="entry name" value="ARM repeat"/>
    <property type="match status" value="2"/>
</dbReference>
<evidence type="ECO:0000259" key="2">
    <source>
        <dbReference type="Pfam" id="PF07539"/>
    </source>
</evidence>
<dbReference type="InterPro" id="IPR011989">
    <property type="entry name" value="ARM-like"/>
</dbReference>
<dbReference type="InterPro" id="IPR052575">
    <property type="entry name" value="SSU_processome_comp_20"/>
</dbReference>
<protein>
    <submittedName>
        <fullName evidence="5">Uncharacterized protein</fullName>
    </submittedName>
</protein>
<feature type="domain" description="U3 small nucleolar RNA-associated protein 20 N-terminal" evidence="2">
    <location>
        <begin position="671"/>
        <end position="1284"/>
    </location>
</feature>
<keyword evidence="1" id="KW-1133">Transmembrane helix</keyword>
<name>A0A8K0N3M5_COCNU</name>
<comment type="caution">
    <text evidence="5">The sequence shown here is derived from an EMBL/GenBank/DDBJ whole genome shotgun (WGS) entry which is preliminary data.</text>
</comment>
<dbReference type="PANTHER" id="PTHR17695:SF11">
    <property type="entry name" value="SMALL SUBUNIT PROCESSOME COMPONENT 20 HOMOLOG"/>
    <property type="match status" value="1"/>
</dbReference>
<dbReference type="Pfam" id="PF23099">
    <property type="entry name" value="UTP20_C"/>
    <property type="match status" value="1"/>
</dbReference>
<evidence type="ECO:0000259" key="4">
    <source>
        <dbReference type="Pfam" id="PF23099"/>
    </source>
</evidence>
<feature type="transmembrane region" description="Helical" evidence="1">
    <location>
        <begin position="109"/>
        <end position="132"/>
    </location>
</feature>
<evidence type="ECO:0000259" key="3">
    <source>
        <dbReference type="Pfam" id="PF20416"/>
    </source>
</evidence>
<sequence length="2462" mass="279468">MATSRSQAVKCLNTSFGRRRFVFKSFSQRVEEIDIDVFRSLEPIKTQPSSGSAFFRESLMQWRELNTAEDFISFYEEMMPLVQTLPQVILHSEKIFSELLRRLNMKARLSLEPILMSHLSIYDIILLSYILFPSTLTFLPRFTGSLLDLLKAGADRDPEILEQKYLVKDVVHILKITVQLRFFPSYYIQEFMAESVSFVLRNAPINQLTKGLEAFIEVVTGILHRLCSELDHKELKVVYDCLFREISGCVSDGCFVHLNHMLGLLTFTIRNSNDSRVFDNQKMFELIKLLIQAYITPADCSKSEDISSEVHDRILQLMICLLDVPLTSAELLSISLLYAPAFKLRSSSLFDFIKGVLLKDPHIAHVFRSHIISAMDDSIEDSSNEVLFLMLTFFESQSKQLHFDILDGVPVDKEQKICIFFKKTLAYWTNLISDVAKSGNQLERQISESEVAILWGVLRCYPHFLDLQDNLALIKDLIATLDQLLELEADQLATLPKSTWQSLLGAALSSYHKLLLIKQLRHSEASDFLRLAKRHKTSLQVLSAVAEFLDSVFSDKSMDEDSALDVLPEFDVQEAVVSVCAFADNLGLPHKAIHLGGCFNMFLYPDSDSTPCMTIMTLLLQSLQKIPDIAESRSRQLIPLFLKFMGYDDENILSVEAFSCHKCKGKEWKLILKEWLNLLRLMRNARSLYRSLVLKEVLMKRLLDDIDPDVQLKVLDCLLNWKDDFLTPYDQHLKNLINSKNLREELTTWALSKESKHIQEGHRGHLIPLIIRLLTPKVRNLKSLGSRKHTGLNHHRAVLYFLAQLDVDELQLFFSLLLKPLLADTTEVLEDQPDRSSEKFTGGFHSAVFVKFSTLVTVSSLSWKKRTGFLHVVEDILKTFDEFRVKPFLNPLLMIVVRILESCMLNIMGDDGKRSGSLGDNSAGELEVHETSTLVPDPLMMNASIKQFKDLRSLCLKIISLALSRYEFHDFGSDFWDIFFISVKPLIDSFKQGGSSSEKPSSLFSCFIAMSRSPMLVSLLIREANLVPTIFSILTVKTASDAIISSVLDFIENLLNLDSDLDDQEDNSVKKILVPHLEILIHSLCELFQSHKHSHRKSTVWPGKTELRIFRLLVKYINNAAASGFIDILLPFFKKRDISTDECVEGLHVIKGVLPVLDYETSGKILKAINPLLVSAGLDLRLCICDVLDGLAMINPSLAFLARLLHGLNAVSSSEIGELDYDKRIGAYDTIRPELFAQLREEHALAILSHCIYDMSSDELIFRQSASRALLSFIQFAGSIINKETSDCPELLLHDGAQEDATDQTVEKNNIRSTWTKACIHQIVKETLLQNMGEAMSKDISIQKEWVALLREMVYNLQGILSLNTFRPLCSEDPEVDFFNNILHLQIHRRRRALSRFRNVISAGKLAENVTAKIFLPLFFNMLFDVKDGKGEDLRNACLETLASMSGQMDWETYRTFLMRCFREMTLKPDKQKILLRLICAILDMFHFTSVNYRQVIDGVEICASGDTERNVGIASPASSSESNVPSVIAVYLQKKFLPQVLKLLTSESEKVNVNISLAAIKLLKLLPVETLESQLSSIIHHTCNFLKNRLESLRDEARTALAACARELGLEYLHFIVKVLRAILKRGYELHVLGYTLNFILSKTLVHPTIGKLDYCLEELLSVAESDILGDVAEEKEVEKFASKMKETRKNKSFDTLKLISQSITFRTHATKLLSPINAHLQKQLTPKTKVKLEMMLHHIALGIEHNPSVELSELFIFVYGLIEDSMTEEGCHGKEISMNGTSNKPLHEMLKEKSTLNSGDHGLQNSHLIAEFALGVLHNRLKNIKLDKKDEQLLSMLDPFIKLLGNCLNSKYEKVLSAAFRCLAPLMRLPLPSLETHADKIKILLLDIAQKSGNANSSLVQSCLKLLTVLLRSTKISLSNDQLHMLIQFPLFIDLQTNPSSIALSLLKSIIGRKLVVHEIYDIAVRVAEVMVTSHYEHSSGREAVLEMLHAILVKFPKSVVDSQAQTFFLQLVVALANDCDQKVQSMVATVIKVLIGRTSHHALHSILDYSLSWYLSEKKHLWSAAAQVLGLLVEVLRKDFHRHINSILQVAEGIFESSMHAVNNTEFDFTNDPAIPFWKEAYYSLVMLEKMLLQFPELYFDKNLEEMWGWICKLLLHPHVRLRNISNRLVALYFAAVSDSGRTDIEKLNIGTLFLVNPSKLFVVAASLLSHLKLQLDDDAACNLITQNLVFSICGLHSFAKQRNSSTLHEFWCTLDSCEQGSYLEAFELLGSRKIKNAFLLSTSNTSQSSGERELADEDDAENFQSLLVAPLLKRMGKVAMQKEDIQMKIIFNCFRMISSQIGSEGCNAYAIHLLVPLYKVCEGFAGKVIGDEIKQLALEVRDSMRDVLGVDDFVRVYNLIRKNLKVKREKRKQEQKVVAVIDPMRHAKRKLRIAAKHRAHKKRKILAMKMGRWQRTFA</sequence>
<keyword evidence="1" id="KW-0472">Membrane</keyword>
<dbReference type="InterPro" id="IPR057525">
    <property type="entry name" value="UTP20_C"/>
</dbReference>
<dbReference type="Proteomes" id="UP000797356">
    <property type="component" value="Chromosome 6"/>
</dbReference>
<dbReference type="Pfam" id="PF20416">
    <property type="entry name" value="UTP20"/>
    <property type="match status" value="1"/>
</dbReference>
<reference evidence="5" key="1">
    <citation type="journal article" date="2017" name="Gigascience">
        <title>The genome draft of coconut (Cocos nucifera).</title>
        <authorList>
            <person name="Xiao Y."/>
            <person name="Xu P."/>
            <person name="Fan H."/>
            <person name="Baudouin L."/>
            <person name="Xia W."/>
            <person name="Bocs S."/>
            <person name="Xu J."/>
            <person name="Li Q."/>
            <person name="Guo A."/>
            <person name="Zhou L."/>
            <person name="Li J."/>
            <person name="Wu Y."/>
            <person name="Ma Z."/>
            <person name="Armero A."/>
            <person name="Issali A.E."/>
            <person name="Liu N."/>
            <person name="Peng M."/>
            <person name="Yang Y."/>
        </authorList>
    </citation>
    <scope>NUCLEOTIDE SEQUENCE</scope>
    <source>
        <tissue evidence="5">Spear leaf of Hainan Tall coconut</tissue>
    </source>
</reference>
<evidence type="ECO:0000313" key="6">
    <source>
        <dbReference type="Proteomes" id="UP000797356"/>
    </source>
</evidence>
<evidence type="ECO:0000313" key="5">
    <source>
        <dbReference type="EMBL" id="KAG1347740.1"/>
    </source>
</evidence>
<dbReference type="PANTHER" id="PTHR17695">
    <property type="entry name" value="SMALL SUBUNIT PROCESSOME COMPONENT 20 HOMOLOG"/>
    <property type="match status" value="1"/>
</dbReference>
<organism evidence="5 6">
    <name type="scientific">Cocos nucifera</name>
    <name type="common">Coconut palm</name>
    <dbReference type="NCBI Taxonomy" id="13894"/>
    <lineage>
        <taxon>Eukaryota</taxon>
        <taxon>Viridiplantae</taxon>
        <taxon>Streptophyta</taxon>
        <taxon>Embryophyta</taxon>
        <taxon>Tracheophyta</taxon>
        <taxon>Spermatophyta</taxon>
        <taxon>Magnoliopsida</taxon>
        <taxon>Liliopsida</taxon>
        <taxon>Arecaceae</taxon>
        <taxon>Arecoideae</taxon>
        <taxon>Cocoseae</taxon>
        <taxon>Attaleinae</taxon>
        <taxon>Cocos</taxon>
    </lineage>
</organism>
<dbReference type="InterPro" id="IPR011430">
    <property type="entry name" value="UTP20_N"/>
</dbReference>
<dbReference type="InterPro" id="IPR016024">
    <property type="entry name" value="ARM-type_fold"/>
</dbReference>
<evidence type="ECO:0000256" key="1">
    <source>
        <dbReference type="SAM" id="Phobius"/>
    </source>
</evidence>
<dbReference type="OrthoDB" id="360653at2759"/>
<feature type="domain" description="U3 small nucleolar RNA-associated protein 20" evidence="3">
    <location>
        <begin position="1548"/>
        <end position="1764"/>
    </location>
</feature>
<dbReference type="GO" id="GO:0032040">
    <property type="term" value="C:small-subunit processome"/>
    <property type="evidence" value="ECO:0007669"/>
    <property type="project" value="TreeGrafter"/>
</dbReference>
<keyword evidence="1" id="KW-0812">Transmembrane</keyword>
<feature type="domain" description="U3 small nucleolar RNA-associated protein 20 C-terminal" evidence="4">
    <location>
        <begin position="2341"/>
        <end position="2449"/>
    </location>
</feature>
<dbReference type="GO" id="GO:0030686">
    <property type="term" value="C:90S preribosome"/>
    <property type="evidence" value="ECO:0007669"/>
    <property type="project" value="TreeGrafter"/>
</dbReference>
<reference evidence="5" key="2">
    <citation type="submission" date="2019-07" db="EMBL/GenBank/DDBJ databases">
        <authorList>
            <person name="Yang Y."/>
            <person name="Bocs S."/>
            <person name="Baudouin L."/>
        </authorList>
    </citation>
    <scope>NUCLEOTIDE SEQUENCE</scope>
    <source>
        <tissue evidence="5">Spear leaf of Hainan Tall coconut</tissue>
    </source>
</reference>
<gene>
    <name evidence="5" type="ORF">COCNU_06G015690</name>
</gene>
<accession>A0A8K0N3M5</accession>
<dbReference type="Pfam" id="PF07539">
    <property type="entry name" value="UTP20_N"/>
    <property type="match status" value="1"/>
</dbReference>